<proteinExistence type="predicted"/>
<reference evidence="1" key="2">
    <citation type="submission" date="2020-09" db="EMBL/GenBank/DDBJ databases">
        <authorList>
            <person name="Sun Q."/>
            <person name="Zhou Y."/>
        </authorList>
    </citation>
    <scope>NUCLEOTIDE SEQUENCE</scope>
    <source>
        <strain evidence="1">CGMCC 4.7306</strain>
    </source>
</reference>
<keyword evidence="2" id="KW-1185">Reference proteome</keyword>
<accession>A0A917SEJ3</accession>
<gene>
    <name evidence="1" type="ORF">GCM10011575_38380</name>
</gene>
<dbReference type="AlphaFoldDB" id="A0A917SEJ3"/>
<name>A0A917SEJ3_9ACTN</name>
<evidence type="ECO:0000313" key="1">
    <source>
        <dbReference type="EMBL" id="GGL76568.1"/>
    </source>
</evidence>
<evidence type="ECO:0000313" key="2">
    <source>
        <dbReference type="Proteomes" id="UP000613840"/>
    </source>
</evidence>
<organism evidence="1 2">
    <name type="scientific">Microlunatus endophyticus</name>
    <dbReference type="NCBI Taxonomy" id="1716077"/>
    <lineage>
        <taxon>Bacteria</taxon>
        <taxon>Bacillati</taxon>
        <taxon>Actinomycetota</taxon>
        <taxon>Actinomycetes</taxon>
        <taxon>Propionibacteriales</taxon>
        <taxon>Propionibacteriaceae</taxon>
        <taxon>Microlunatus</taxon>
    </lineage>
</organism>
<dbReference type="EMBL" id="BMMZ01000011">
    <property type="protein sequence ID" value="GGL76568.1"/>
    <property type="molecule type" value="Genomic_DNA"/>
</dbReference>
<dbReference type="Proteomes" id="UP000613840">
    <property type="component" value="Unassembled WGS sequence"/>
</dbReference>
<reference evidence="1" key="1">
    <citation type="journal article" date="2014" name="Int. J. Syst. Evol. Microbiol.">
        <title>Complete genome sequence of Corynebacterium casei LMG S-19264T (=DSM 44701T), isolated from a smear-ripened cheese.</title>
        <authorList>
            <consortium name="US DOE Joint Genome Institute (JGI-PGF)"/>
            <person name="Walter F."/>
            <person name="Albersmeier A."/>
            <person name="Kalinowski J."/>
            <person name="Ruckert C."/>
        </authorList>
    </citation>
    <scope>NUCLEOTIDE SEQUENCE</scope>
    <source>
        <strain evidence="1">CGMCC 4.7306</strain>
    </source>
</reference>
<comment type="caution">
    <text evidence="1">The sequence shown here is derived from an EMBL/GenBank/DDBJ whole genome shotgun (WGS) entry which is preliminary data.</text>
</comment>
<protein>
    <submittedName>
        <fullName evidence="1">Uncharacterized protein</fullName>
    </submittedName>
</protein>
<sequence>MAHALERGREAGRVGEIGGEHVDILWELTRLRLPGGRADGFSPGNQLIEDVSADAATGSHDECGLDGNEGHGLLQCT</sequence>